<evidence type="ECO:0000256" key="3">
    <source>
        <dbReference type="ARBA" id="ARBA00007005"/>
    </source>
</evidence>
<accession>M0MTM1</accession>
<evidence type="ECO:0000259" key="15">
    <source>
        <dbReference type="Pfam" id="PF02737"/>
    </source>
</evidence>
<dbReference type="PROSITE" id="PS00166">
    <property type="entry name" value="ENOYL_COA_HYDRATASE"/>
    <property type="match status" value="1"/>
</dbReference>
<dbReference type="Gene3D" id="3.90.226.10">
    <property type="entry name" value="2-enoyl-CoA Hydratase, Chain A, domain 1"/>
    <property type="match status" value="1"/>
</dbReference>
<dbReference type="OrthoDB" id="39812at2157"/>
<keyword evidence="11" id="KW-0456">Lyase</keyword>
<feature type="domain" description="3-hydroxyacyl-CoA dehydrogenase C-terminal" evidence="14">
    <location>
        <begin position="191"/>
        <end position="286"/>
    </location>
</feature>
<evidence type="ECO:0000256" key="11">
    <source>
        <dbReference type="ARBA" id="ARBA00023239"/>
    </source>
</evidence>
<dbReference type="InterPro" id="IPR008927">
    <property type="entry name" value="6-PGluconate_DH-like_C_sf"/>
</dbReference>
<dbReference type="Pfam" id="PF00378">
    <property type="entry name" value="ECH_1"/>
    <property type="match status" value="1"/>
</dbReference>
<evidence type="ECO:0000256" key="10">
    <source>
        <dbReference type="ARBA" id="ARBA00023098"/>
    </source>
</evidence>
<dbReference type="EC" id="4.2.1.17" evidence="6"/>
<dbReference type="InterPro" id="IPR018376">
    <property type="entry name" value="Enoyl-CoA_hyd/isom_CS"/>
</dbReference>
<dbReference type="STRING" id="931277.C448_04075"/>
<dbReference type="Gene3D" id="3.40.50.720">
    <property type="entry name" value="NAD(P)-binding Rossmann-like Domain"/>
    <property type="match status" value="1"/>
</dbReference>
<dbReference type="InterPro" id="IPR050136">
    <property type="entry name" value="FA_oxidation_alpha_subunit"/>
</dbReference>
<organism evidence="16 17">
    <name type="scientific">Halococcus morrhuae DSM 1307</name>
    <dbReference type="NCBI Taxonomy" id="931277"/>
    <lineage>
        <taxon>Archaea</taxon>
        <taxon>Methanobacteriati</taxon>
        <taxon>Methanobacteriota</taxon>
        <taxon>Stenosarchaea group</taxon>
        <taxon>Halobacteria</taxon>
        <taxon>Halobacteriales</taxon>
        <taxon>Halococcaceae</taxon>
        <taxon>Halococcus</taxon>
    </lineage>
</organism>
<dbReference type="InterPro" id="IPR006180">
    <property type="entry name" value="3-OHacyl-CoA_DH_CS"/>
</dbReference>
<comment type="similarity">
    <text evidence="2 13">Belongs to the enoyl-CoA hydratase/isomerase family.</text>
</comment>
<evidence type="ECO:0000256" key="6">
    <source>
        <dbReference type="ARBA" id="ARBA00012076"/>
    </source>
</evidence>
<evidence type="ECO:0000256" key="1">
    <source>
        <dbReference type="ARBA" id="ARBA00005005"/>
    </source>
</evidence>
<dbReference type="GO" id="GO:0006635">
    <property type="term" value="P:fatty acid beta-oxidation"/>
    <property type="evidence" value="ECO:0007669"/>
    <property type="project" value="UniProtKB-UniPathway"/>
</dbReference>
<evidence type="ECO:0000256" key="4">
    <source>
        <dbReference type="ARBA" id="ARBA00008750"/>
    </source>
</evidence>
<comment type="similarity">
    <text evidence="4">In the N-terminal section; belongs to the enoyl-CoA hydratase/isomerase family.</text>
</comment>
<evidence type="ECO:0000256" key="5">
    <source>
        <dbReference type="ARBA" id="ARBA00009463"/>
    </source>
</evidence>
<dbReference type="CDD" id="cd06558">
    <property type="entry name" value="crotonase-like"/>
    <property type="match status" value="1"/>
</dbReference>
<dbReference type="eggNOG" id="arCOG00249">
    <property type="taxonomic scope" value="Archaea"/>
</dbReference>
<protein>
    <recommendedName>
        <fullName evidence="6">enoyl-CoA hydratase</fullName>
        <ecNumber evidence="6">4.2.1.17</ecNumber>
    </recommendedName>
</protein>
<evidence type="ECO:0000313" key="17">
    <source>
        <dbReference type="Proteomes" id="UP000011568"/>
    </source>
</evidence>
<comment type="caution">
    <text evidence="16">The sequence shown here is derived from an EMBL/GenBank/DDBJ whole genome shotgun (WGS) entry which is preliminary data.</text>
</comment>
<evidence type="ECO:0000313" key="16">
    <source>
        <dbReference type="EMBL" id="EMA48094.1"/>
    </source>
</evidence>
<dbReference type="PATRIC" id="fig|931277.6.peg.786"/>
<dbReference type="InterPro" id="IPR013328">
    <property type="entry name" value="6PGD_dom2"/>
</dbReference>
<dbReference type="Pfam" id="PF02737">
    <property type="entry name" value="3HCDH_N"/>
    <property type="match status" value="1"/>
</dbReference>
<dbReference type="EMBL" id="AOMC01000063">
    <property type="protein sequence ID" value="EMA48094.1"/>
    <property type="molecule type" value="Genomic_DNA"/>
</dbReference>
<comment type="similarity">
    <text evidence="5">Belongs to the 3-hydroxyacyl-CoA dehydrogenase family.</text>
</comment>
<name>M0MTM1_HALMO</name>
<dbReference type="SUPFAM" id="SSF48179">
    <property type="entry name" value="6-phosphogluconate dehydrogenase C-terminal domain-like"/>
    <property type="match status" value="2"/>
</dbReference>
<keyword evidence="9" id="KW-0520">NAD</keyword>
<comment type="similarity">
    <text evidence="3">In the central section; belongs to the 3-hydroxyacyl-CoA dehydrogenase family.</text>
</comment>
<dbReference type="SUPFAM" id="SSF52096">
    <property type="entry name" value="ClpP/crotonase"/>
    <property type="match status" value="1"/>
</dbReference>
<reference evidence="16 17" key="1">
    <citation type="journal article" date="2014" name="PLoS Genet.">
        <title>Phylogenetically driven sequencing of extremely halophilic archaea reveals strategies for static and dynamic osmo-response.</title>
        <authorList>
            <person name="Becker E.A."/>
            <person name="Seitzer P.M."/>
            <person name="Tritt A."/>
            <person name="Larsen D."/>
            <person name="Krusor M."/>
            <person name="Yao A.I."/>
            <person name="Wu D."/>
            <person name="Madern D."/>
            <person name="Eisen J.A."/>
            <person name="Darling A.E."/>
            <person name="Facciotti M.T."/>
        </authorList>
    </citation>
    <scope>NUCLEOTIDE SEQUENCE [LARGE SCALE GENOMIC DNA]</scope>
    <source>
        <strain evidence="16 17">DSM 1307</strain>
    </source>
</reference>
<sequence length="654" mass="70685">MNVDEIDTIAVLGAGNMGHGIAEVAALAGYEVRLRDINEELVENGYDQLEWSVGKLEEKDQLTEEEADAALDRVTPLVDLEETVSGTDVIIEVVPEKMEIKQDVYGEVEQYAPEDALFATNTSSLSITDLAEVTERPERFCGMHFFNPPVRMQLVEVISGEHTSDETLDTVEALAEEFGKSPVRVRKDSPGFIVNRVLVPLMNEAAWLVEDDVATMDEVDSTTTFELGLPMGSFELADQVGIDVGYHVLEYMHETLGDAYEPCPLLEAKVEAEELGKKTGKGFYDYEDGNGADIPTDAGSEEIEARLLAVMANEVAKLVGNDVAPAADIDEAVMLGAGFPEGPAKLADSAGLDSLYETLVDLHDETGAARYEPADALEAHADEGFYGSDDEEGVEFESIRIEHPGDMVGTIVIDRPHRMNTINPQILDELDTAIDVLEDDDDVRAVLLVGAGDDAFSAGADVQSMAANADPLDGIELSRKGKETFGKLEECSMPVVAGIDGHCLGGGMELAMCADLRVASERSSFGQPELDLGLLPGWGGTQRLQHIVGEGRAKEIILTADRYDAAEIADYGFLTEVVENGELEERAHELTADLAGGPPIAQEFTKRAMLRGWEDTEAGLEIESQAFGHLLNTDDLMEGVTAFMGDSDPEFEGK</sequence>
<dbReference type="Proteomes" id="UP000011568">
    <property type="component" value="Unassembled WGS sequence"/>
</dbReference>
<dbReference type="GO" id="GO:0004300">
    <property type="term" value="F:enoyl-CoA hydratase activity"/>
    <property type="evidence" value="ECO:0007669"/>
    <property type="project" value="UniProtKB-EC"/>
</dbReference>
<dbReference type="RefSeq" id="WP_004052036.1">
    <property type="nucleotide sequence ID" value="NZ_AOMC01000063.1"/>
</dbReference>
<dbReference type="Pfam" id="PF00725">
    <property type="entry name" value="3HCDH"/>
    <property type="match status" value="2"/>
</dbReference>
<dbReference type="Gene3D" id="1.10.1040.10">
    <property type="entry name" value="N-(1-d-carboxylethyl)-l-norvaline Dehydrogenase, domain 2"/>
    <property type="match status" value="2"/>
</dbReference>
<keyword evidence="8" id="KW-0560">Oxidoreductase</keyword>
<dbReference type="UniPathway" id="UPA00659"/>
<dbReference type="AlphaFoldDB" id="M0MTM1"/>
<feature type="domain" description="3-hydroxyacyl-CoA dehydrogenase C-terminal" evidence="14">
    <location>
        <begin position="305"/>
        <end position="394"/>
    </location>
</feature>
<dbReference type="FunFam" id="3.40.50.720:FF:000009">
    <property type="entry name" value="Fatty oxidation complex, alpha subunit"/>
    <property type="match status" value="1"/>
</dbReference>
<keyword evidence="7" id="KW-0276">Fatty acid metabolism</keyword>
<keyword evidence="17" id="KW-1185">Reference proteome</keyword>
<evidence type="ECO:0000256" key="7">
    <source>
        <dbReference type="ARBA" id="ARBA00022832"/>
    </source>
</evidence>
<evidence type="ECO:0000256" key="12">
    <source>
        <dbReference type="ARBA" id="ARBA00023268"/>
    </source>
</evidence>
<keyword evidence="10" id="KW-0443">Lipid metabolism</keyword>
<dbReference type="InterPro" id="IPR001753">
    <property type="entry name" value="Enoyl-CoA_hydra/iso"/>
</dbReference>
<evidence type="ECO:0000256" key="8">
    <source>
        <dbReference type="ARBA" id="ARBA00023002"/>
    </source>
</evidence>
<dbReference type="SUPFAM" id="SSF51735">
    <property type="entry name" value="NAD(P)-binding Rossmann-fold domains"/>
    <property type="match status" value="1"/>
</dbReference>
<dbReference type="InterPro" id="IPR029045">
    <property type="entry name" value="ClpP/crotonase-like_dom_sf"/>
</dbReference>
<evidence type="ECO:0000256" key="2">
    <source>
        <dbReference type="ARBA" id="ARBA00005254"/>
    </source>
</evidence>
<dbReference type="InterPro" id="IPR006176">
    <property type="entry name" value="3-OHacyl-CoA_DH_NAD-bd"/>
</dbReference>
<evidence type="ECO:0000256" key="9">
    <source>
        <dbReference type="ARBA" id="ARBA00023027"/>
    </source>
</evidence>
<feature type="domain" description="3-hydroxyacyl-CoA dehydrogenase NAD binding" evidence="15">
    <location>
        <begin position="8"/>
        <end position="188"/>
    </location>
</feature>
<dbReference type="InterPro" id="IPR006108">
    <property type="entry name" value="3HC_DH_C"/>
</dbReference>
<dbReference type="InterPro" id="IPR036291">
    <property type="entry name" value="NAD(P)-bd_dom_sf"/>
</dbReference>
<proteinExistence type="inferred from homology"/>
<dbReference type="PANTHER" id="PTHR43612:SF3">
    <property type="entry name" value="TRIFUNCTIONAL ENZYME SUBUNIT ALPHA, MITOCHONDRIAL"/>
    <property type="match status" value="1"/>
</dbReference>
<comment type="pathway">
    <text evidence="1">Lipid metabolism; fatty acid beta-oxidation.</text>
</comment>
<dbReference type="PANTHER" id="PTHR43612">
    <property type="entry name" value="TRIFUNCTIONAL ENZYME SUBUNIT ALPHA"/>
    <property type="match status" value="1"/>
</dbReference>
<dbReference type="FunFam" id="3.90.226.10:FF:000009">
    <property type="entry name" value="Carnitinyl-CoA dehydratase"/>
    <property type="match status" value="1"/>
</dbReference>
<dbReference type="PROSITE" id="PS00067">
    <property type="entry name" value="3HCDH"/>
    <property type="match status" value="1"/>
</dbReference>
<gene>
    <name evidence="16" type="ORF">C448_04075</name>
</gene>
<dbReference type="GO" id="GO:0016509">
    <property type="term" value="F:long-chain (3S)-3-hydroxyacyl-CoA dehydrogenase (NAD+) activity"/>
    <property type="evidence" value="ECO:0007669"/>
    <property type="project" value="TreeGrafter"/>
</dbReference>
<evidence type="ECO:0000256" key="13">
    <source>
        <dbReference type="RuleBase" id="RU003707"/>
    </source>
</evidence>
<keyword evidence="12" id="KW-0511">Multifunctional enzyme</keyword>
<dbReference type="GO" id="GO:0070403">
    <property type="term" value="F:NAD+ binding"/>
    <property type="evidence" value="ECO:0007669"/>
    <property type="project" value="InterPro"/>
</dbReference>
<evidence type="ECO:0000259" key="14">
    <source>
        <dbReference type="Pfam" id="PF00725"/>
    </source>
</evidence>